<name>A0A975KQF8_9ACTN</name>
<gene>
    <name evidence="2" type="ORF">KGD84_32545</name>
</gene>
<organism evidence="2 3">
    <name type="scientific">Nocardiopsis changdeensis</name>
    <dbReference type="NCBI Taxonomy" id="2831969"/>
    <lineage>
        <taxon>Bacteria</taxon>
        <taxon>Bacillati</taxon>
        <taxon>Actinomycetota</taxon>
        <taxon>Actinomycetes</taxon>
        <taxon>Streptosporangiales</taxon>
        <taxon>Nocardiopsidaceae</taxon>
        <taxon>Nocardiopsis</taxon>
    </lineage>
</organism>
<dbReference type="RefSeq" id="WP_220566008.1">
    <property type="nucleotide sequence ID" value="NZ_CP074136.1"/>
</dbReference>
<geneLocation type="plasmid" evidence="2 3">
    <name>unnamed4</name>
</geneLocation>
<keyword evidence="2" id="KW-0614">Plasmid</keyword>
<reference evidence="3" key="1">
    <citation type="submission" date="2021-05" db="EMBL/GenBank/DDBJ databases">
        <title>Direct Submission.</title>
        <authorList>
            <person name="Li K."/>
            <person name="Gao J."/>
        </authorList>
    </citation>
    <scope>NUCLEOTIDE SEQUENCE [LARGE SCALE GENOMIC DNA]</scope>
    <source>
        <strain evidence="3">Mg02</strain>
        <plasmid evidence="3">unnamed4</plasmid>
    </source>
</reference>
<evidence type="ECO:0000313" key="2">
    <source>
        <dbReference type="EMBL" id="QUX26429.1"/>
    </source>
</evidence>
<sequence>MSTSGKRGRGRPAKGDRHKRTIRFPRIVDDALQAAAQDAGYATVQDYVVAVMTGVVEPYMPSQDSEKGRLMTA</sequence>
<evidence type="ECO:0000256" key="1">
    <source>
        <dbReference type="SAM" id="MobiDB-lite"/>
    </source>
</evidence>
<protein>
    <recommendedName>
        <fullName evidence="4">Toxin-antitoxin system</fullName>
    </recommendedName>
</protein>
<proteinExistence type="predicted"/>
<evidence type="ECO:0008006" key="4">
    <source>
        <dbReference type="Google" id="ProtNLM"/>
    </source>
</evidence>
<dbReference type="Proteomes" id="UP000676079">
    <property type="component" value="Plasmid unnamed4"/>
</dbReference>
<evidence type="ECO:0000313" key="3">
    <source>
        <dbReference type="Proteomes" id="UP000676079"/>
    </source>
</evidence>
<accession>A0A975KQF8</accession>
<feature type="region of interest" description="Disordered" evidence="1">
    <location>
        <begin position="1"/>
        <end position="21"/>
    </location>
</feature>
<keyword evidence="3" id="KW-1185">Reference proteome</keyword>
<dbReference type="EMBL" id="CP074136">
    <property type="protein sequence ID" value="QUX26429.1"/>
    <property type="molecule type" value="Genomic_DNA"/>
</dbReference>